<feature type="transmembrane region" description="Helical" evidence="1">
    <location>
        <begin position="346"/>
        <end position="365"/>
    </location>
</feature>
<keyword evidence="1" id="KW-1133">Transmembrane helix</keyword>
<dbReference type="InterPro" id="IPR012429">
    <property type="entry name" value="HGSNAT_cat"/>
</dbReference>
<evidence type="ECO:0000313" key="3">
    <source>
        <dbReference type="EMBL" id="KAF6207908.1"/>
    </source>
</evidence>
<evidence type="ECO:0000313" key="4">
    <source>
        <dbReference type="Proteomes" id="UP000466442"/>
    </source>
</evidence>
<reference evidence="3" key="1">
    <citation type="journal article" date="2021" name="Mol. Ecol. Resour.">
        <title>Apolygus lucorum genome provides insights into omnivorousness and mesophyll feeding.</title>
        <authorList>
            <person name="Liu Y."/>
            <person name="Liu H."/>
            <person name="Wang H."/>
            <person name="Huang T."/>
            <person name="Liu B."/>
            <person name="Yang B."/>
            <person name="Yin L."/>
            <person name="Li B."/>
            <person name="Zhang Y."/>
            <person name="Zhang S."/>
            <person name="Jiang F."/>
            <person name="Zhang X."/>
            <person name="Ren Y."/>
            <person name="Wang B."/>
            <person name="Wang S."/>
            <person name="Lu Y."/>
            <person name="Wu K."/>
            <person name="Fan W."/>
            <person name="Wang G."/>
        </authorList>
    </citation>
    <scope>NUCLEOTIDE SEQUENCE</scope>
    <source>
        <strain evidence="3">12Hb</strain>
    </source>
</reference>
<feature type="transmembrane region" description="Helical" evidence="1">
    <location>
        <begin position="236"/>
        <end position="254"/>
    </location>
</feature>
<feature type="transmembrane region" description="Helical" evidence="1">
    <location>
        <begin position="315"/>
        <end position="334"/>
    </location>
</feature>
<keyword evidence="4" id="KW-1185">Reference proteome</keyword>
<feature type="transmembrane region" description="Helical" evidence="1">
    <location>
        <begin position="498"/>
        <end position="517"/>
    </location>
</feature>
<organism evidence="3 4">
    <name type="scientific">Apolygus lucorum</name>
    <name type="common">Small green plant bug</name>
    <name type="synonym">Lygocoris lucorum</name>
    <dbReference type="NCBI Taxonomy" id="248454"/>
    <lineage>
        <taxon>Eukaryota</taxon>
        <taxon>Metazoa</taxon>
        <taxon>Ecdysozoa</taxon>
        <taxon>Arthropoda</taxon>
        <taxon>Hexapoda</taxon>
        <taxon>Insecta</taxon>
        <taxon>Pterygota</taxon>
        <taxon>Neoptera</taxon>
        <taxon>Paraneoptera</taxon>
        <taxon>Hemiptera</taxon>
        <taxon>Heteroptera</taxon>
        <taxon>Panheteroptera</taxon>
        <taxon>Cimicomorpha</taxon>
        <taxon>Miridae</taxon>
        <taxon>Mirini</taxon>
        <taxon>Apolygus</taxon>
    </lineage>
</organism>
<feature type="domain" description="Heparan-alpha-glucosaminide N-acetyltransferase catalytic" evidence="2">
    <location>
        <begin position="236"/>
        <end position="365"/>
    </location>
</feature>
<feature type="transmembrane region" description="Helical" evidence="1">
    <location>
        <begin position="385"/>
        <end position="405"/>
    </location>
</feature>
<feature type="transmembrane region" description="Helical" evidence="1">
    <location>
        <begin position="274"/>
        <end position="294"/>
    </location>
</feature>
<feature type="transmembrane region" description="Helical" evidence="1">
    <location>
        <begin position="596"/>
        <end position="618"/>
    </location>
</feature>
<dbReference type="Pfam" id="PF07786">
    <property type="entry name" value="HGSNAT_cat"/>
    <property type="match status" value="1"/>
</dbReference>
<proteinExistence type="predicted"/>
<accession>A0A8S9XI12</accession>
<feature type="transmembrane region" description="Helical" evidence="1">
    <location>
        <begin position="563"/>
        <end position="584"/>
    </location>
</feature>
<gene>
    <name evidence="3" type="ORF">GE061_016357</name>
</gene>
<evidence type="ECO:0000259" key="2">
    <source>
        <dbReference type="Pfam" id="PF07786"/>
    </source>
</evidence>
<feature type="transmembrane region" description="Helical" evidence="1">
    <location>
        <begin position="191"/>
        <end position="215"/>
    </location>
</feature>
<dbReference type="PANTHER" id="PTHR31061">
    <property type="entry name" value="LD22376P"/>
    <property type="match status" value="1"/>
</dbReference>
<dbReference type="PANTHER" id="PTHR31061:SF24">
    <property type="entry name" value="LD22376P"/>
    <property type="match status" value="1"/>
</dbReference>
<dbReference type="OrthoDB" id="2149840at2759"/>
<sequence length="626" mass="70312">MDVFTGSPLDAGALSAWIANKTPAGSLLRHSSDICCSVVETWGSALLKSGAPSRTEFQRLVKAEKVFTMSWIESPGTFEDLDLTALKVDEAYLKFTLDGVYHLYQLVDECHRCPFTYVRELNASEVLTVSTKYGTSWRLYTDNVGHLVQDGDKHAFACEFRPKNFGEFGVYSLEHTDGKCDVSTALQPVNIYLPLLLIVAALLAVSVIASIISFFRIKWKDESSNVENLDKKKSNRVTAIDAFRGICIILMIFVNDGGGQYNFLNHARWNGLTVADLLFPWFMWIMGVCIPIAVRSQLRRNVTRVRILGSILRRSCTLFLLGLTINTVGVGGELTRIRIFGVLQRFAIVYFVVAVLVTLFMISLYRPQKATMKGPLNDVSNLSVIWILMFALLASHCYLTFYFPVPGCPVGYLGPGGIHYNGIYKNCTGGVAGYIDKLLLTESHIYQHPTASEIYMTGAFDPEGPYGCMLSVFQVFLGVQAGAIILSFAGWRCRIKRWLLWGTLFGIIGTVLCQARQEGGWIPINKNLWSLSFVAVTSSLAFFMISFLHFIIDVKRLWSGAPFIYPGMNAILLYVGHEIAYNLFPFHWSYGKMNTHLILTLENMWGSFLWTVIAYMLYKRKIFVSL</sequence>
<dbReference type="AlphaFoldDB" id="A0A8S9XI12"/>
<evidence type="ECO:0000256" key="1">
    <source>
        <dbReference type="SAM" id="Phobius"/>
    </source>
</evidence>
<name>A0A8S9XI12_APOLU</name>
<protein>
    <recommendedName>
        <fullName evidence="2">Heparan-alpha-glucosaminide N-acetyltransferase catalytic domain-containing protein</fullName>
    </recommendedName>
</protein>
<dbReference type="Proteomes" id="UP000466442">
    <property type="component" value="Unassembled WGS sequence"/>
</dbReference>
<feature type="transmembrane region" description="Helical" evidence="1">
    <location>
        <begin position="472"/>
        <end position="491"/>
    </location>
</feature>
<keyword evidence="1" id="KW-0812">Transmembrane</keyword>
<comment type="caution">
    <text evidence="3">The sequence shown here is derived from an EMBL/GenBank/DDBJ whole genome shotgun (WGS) entry which is preliminary data.</text>
</comment>
<dbReference type="EMBL" id="WIXP02000007">
    <property type="protein sequence ID" value="KAF6207908.1"/>
    <property type="molecule type" value="Genomic_DNA"/>
</dbReference>
<keyword evidence="1" id="KW-0472">Membrane</keyword>
<feature type="transmembrane region" description="Helical" evidence="1">
    <location>
        <begin position="529"/>
        <end position="551"/>
    </location>
</feature>